<dbReference type="Proteomes" id="UP000228621">
    <property type="component" value="Unassembled WGS sequence"/>
</dbReference>
<reference evidence="3" key="1">
    <citation type="journal article" date="2019" name="Genome Announc.">
        <title>Draft Genome Sequence of Pseudoalteromonas piscicida Strain 36Y ROTHPW, an Hypersaline Seawater Isolate from the South Coast of Sonora, Mexico.</title>
        <authorList>
            <person name="Sanchez-Diaz R."/>
            <person name="Molina-Garza Z.J."/>
            <person name="Cruz-Suarez L.E."/>
            <person name="Selvin J."/>
            <person name="Kiran G.S."/>
            <person name="Ibarra-Gamez J.C."/>
            <person name="Gomez-Gil B."/>
            <person name="Galaviz-Silva L."/>
        </authorList>
    </citation>
    <scope>NUCLEOTIDE SEQUENCE [LARGE SCALE GENOMIC DNA]</scope>
    <source>
        <strain evidence="3">36Y_RITHPW</strain>
    </source>
</reference>
<evidence type="ECO:0000256" key="1">
    <source>
        <dbReference type="SAM" id="SignalP"/>
    </source>
</evidence>
<evidence type="ECO:0000313" key="2">
    <source>
        <dbReference type="EMBL" id="PCK30230.1"/>
    </source>
</evidence>
<evidence type="ECO:0000313" key="3">
    <source>
        <dbReference type="Proteomes" id="UP000228621"/>
    </source>
</evidence>
<protein>
    <submittedName>
        <fullName evidence="2">Uncharacterized protein</fullName>
    </submittedName>
</protein>
<dbReference type="AlphaFoldDB" id="A0A2A5JLC2"/>
<proteinExistence type="predicted"/>
<accession>A0A2A5JLC2</accession>
<keyword evidence="3" id="KW-1185">Reference proteome</keyword>
<organism evidence="2 3">
    <name type="scientific">Pseudoalteromonas piscicida</name>
    <dbReference type="NCBI Taxonomy" id="43662"/>
    <lineage>
        <taxon>Bacteria</taxon>
        <taxon>Pseudomonadati</taxon>
        <taxon>Pseudomonadota</taxon>
        <taxon>Gammaproteobacteria</taxon>
        <taxon>Alteromonadales</taxon>
        <taxon>Pseudoalteromonadaceae</taxon>
        <taxon>Pseudoalteromonas</taxon>
    </lineage>
</organism>
<dbReference type="OrthoDB" id="6308355at2"/>
<dbReference type="EMBL" id="NKHF01000090">
    <property type="protein sequence ID" value="PCK30230.1"/>
    <property type="molecule type" value="Genomic_DNA"/>
</dbReference>
<feature type="non-terminal residue" evidence="2">
    <location>
        <position position="247"/>
    </location>
</feature>
<keyword evidence="1" id="KW-0732">Signal</keyword>
<feature type="signal peptide" evidence="1">
    <location>
        <begin position="1"/>
        <end position="24"/>
    </location>
</feature>
<comment type="caution">
    <text evidence="2">The sequence shown here is derived from an EMBL/GenBank/DDBJ whole genome shotgun (WGS) entry which is preliminary data.</text>
</comment>
<feature type="chain" id="PRO_5013263844" evidence="1">
    <location>
        <begin position="25"/>
        <end position="247"/>
    </location>
</feature>
<gene>
    <name evidence="2" type="ORF">CEX98_18690</name>
</gene>
<dbReference type="RefSeq" id="WP_143484360.1">
    <property type="nucleotide sequence ID" value="NZ_NKHF01000090.1"/>
</dbReference>
<sequence length="247" mass="27366">MQLLYRLLLIGICVVACSSQYAQAKTFNLDEGRSSVHYLLYEEGRGEASVDAITLYPRHGEIDPSSPRAIRYKPHENFCGQDSVRYRVVFKPKYDIYPPELPIAMISGFGSITNDNRVHSSIEETVTYNVRCINDPTLLELPSSVDVNVGGTKTVDIHASDVDSSDFSIAVVSSSNSALLPIGNITLTQNEQIRYEGGLYQASWQMNIRPLADMAGYATVQLQSTDSAGLTKTYTVDIYVRPRKLAN</sequence>
<name>A0A2A5JLC2_PSEO7</name>